<evidence type="ECO:0000313" key="2">
    <source>
        <dbReference type="EMBL" id="KAE7999506.1"/>
    </source>
</evidence>
<dbReference type="AlphaFoldDB" id="A0A5N6QJS2"/>
<dbReference type="Proteomes" id="UP000327013">
    <property type="component" value="Chromosome 1"/>
</dbReference>
<evidence type="ECO:0000313" key="3">
    <source>
        <dbReference type="Proteomes" id="UP000327013"/>
    </source>
</evidence>
<proteinExistence type="predicted"/>
<keyword evidence="3" id="KW-1185">Reference proteome</keyword>
<feature type="region of interest" description="Disordered" evidence="1">
    <location>
        <begin position="1"/>
        <end position="53"/>
    </location>
</feature>
<reference evidence="2 3" key="1">
    <citation type="submission" date="2019-06" db="EMBL/GenBank/DDBJ databases">
        <title>A chromosomal-level reference genome of Carpinus fangiana (Coryloideae, Betulaceae).</title>
        <authorList>
            <person name="Yang X."/>
            <person name="Wang Z."/>
            <person name="Zhang L."/>
            <person name="Hao G."/>
            <person name="Liu J."/>
            <person name="Yang Y."/>
        </authorList>
    </citation>
    <scope>NUCLEOTIDE SEQUENCE [LARGE SCALE GENOMIC DNA]</scope>
    <source>
        <strain evidence="2">Cfa_2016G</strain>
        <tissue evidence="2">Leaf</tissue>
    </source>
</reference>
<accession>A0A5N6QJS2</accession>
<dbReference type="PANTHER" id="PTHR46567:SF1">
    <property type="entry name" value="MEDIATOR OF RNA POLYMERASE II TRANSCRIPTION SUBUNIT 12"/>
    <property type="match status" value="1"/>
</dbReference>
<organism evidence="2 3">
    <name type="scientific">Carpinus fangiana</name>
    <dbReference type="NCBI Taxonomy" id="176857"/>
    <lineage>
        <taxon>Eukaryota</taxon>
        <taxon>Viridiplantae</taxon>
        <taxon>Streptophyta</taxon>
        <taxon>Embryophyta</taxon>
        <taxon>Tracheophyta</taxon>
        <taxon>Spermatophyta</taxon>
        <taxon>Magnoliopsida</taxon>
        <taxon>eudicotyledons</taxon>
        <taxon>Gunneridae</taxon>
        <taxon>Pentapetalae</taxon>
        <taxon>rosids</taxon>
        <taxon>fabids</taxon>
        <taxon>Fagales</taxon>
        <taxon>Betulaceae</taxon>
        <taxon>Carpinus</taxon>
    </lineage>
</organism>
<protein>
    <submittedName>
        <fullName evidence="2">Uncharacterized protein</fullName>
    </submittedName>
</protein>
<feature type="compositionally biased region" description="Polar residues" evidence="1">
    <location>
        <begin position="36"/>
        <end position="45"/>
    </location>
</feature>
<evidence type="ECO:0000256" key="1">
    <source>
        <dbReference type="SAM" id="MobiDB-lite"/>
    </source>
</evidence>
<dbReference type="PANTHER" id="PTHR46567">
    <property type="entry name" value="MEDIATOR OF RNA POLYMERASE II TRANSCRIPTION SUBUNIT 12"/>
    <property type="match status" value="1"/>
</dbReference>
<dbReference type="EMBL" id="CM017321">
    <property type="protein sequence ID" value="KAE7999506.1"/>
    <property type="molecule type" value="Genomic_DNA"/>
</dbReference>
<sequence>MGETPKKVVASNKGPEVASPRKMGKENSFGGKTDADLNSQKLETNCSEKKSKKTKQEGDCSHLWWPSQLTLYKLKCDKEPLNSRLGPPDFHPQTPNCHEETLTGDYVQSGYRETTKGIEEASEISLTQVQASTKPFVIKCKEAIRKHLRAINESRPQKRKADQVYGVPLSDSQLAKPDVFPEQRPCVGDFRKKWIEVHWAILFNGEKVLVKVLRPGLNSANEDWQEKLEMERMKHNGEKVLVKVQRPGLNSGREDWQEKLEIRQMKLDMEIMIMDTSGLTPIQQEYFHLRQMEILEDCLNTHHHWNVFL</sequence>
<dbReference type="OrthoDB" id="20828at2759"/>
<name>A0A5N6QJS2_9ROSI</name>
<gene>
    <name evidence="2" type="ORF">FH972_003926</name>
</gene>